<reference evidence="1 2" key="1">
    <citation type="journal article" date="2019" name="Int. J. Syst. Evol. Microbiol.">
        <title>The Global Catalogue of Microorganisms (GCM) 10K type strain sequencing project: providing services to taxonomists for standard genome sequencing and annotation.</title>
        <authorList>
            <consortium name="The Broad Institute Genomics Platform"/>
            <consortium name="The Broad Institute Genome Sequencing Center for Infectious Disease"/>
            <person name="Wu L."/>
            <person name="Ma J."/>
        </authorList>
    </citation>
    <scope>NUCLEOTIDE SEQUENCE [LARGE SCALE GENOMIC DNA]</scope>
    <source>
        <strain evidence="1 2">CGMCC 1.10390</strain>
    </source>
</reference>
<evidence type="ECO:0000313" key="1">
    <source>
        <dbReference type="EMBL" id="MFD1648036.1"/>
    </source>
</evidence>
<dbReference type="EMBL" id="JBHUDO010000004">
    <property type="protein sequence ID" value="MFD1648036.1"/>
    <property type="molecule type" value="Genomic_DNA"/>
</dbReference>
<comment type="caution">
    <text evidence="1">The sequence shown here is derived from an EMBL/GenBank/DDBJ whole genome shotgun (WGS) entry which is preliminary data.</text>
</comment>
<gene>
    <name evidence="1" type="ORF">ACFSBL_20335</name>
</gene>
<name>A0ABD6DNW2_9EURY</name>
<organism evidence="1 2">
    <name type="scientific">Haloarchaeobius litoreus</name>
    <dbReference type="NCBI Taxonomy" id="755306"/>
    <lineage>
        <taxon>Archaea</taxon>
        <taxon>Methanobacteriati</taxon>
        <taxon>Methanobacteriota</taxon>
        <taxon>Stenosarchaea group</taxon>
        <taxon>Halobacteria</taxon>
        <taxon>Halobacteriales</taxon>
        <taxon>Halorubellaceae</taxon>
        <taxon>Haloarchaeobius</taxon>
    </lineage>
</organism>
<sequence>MNGAVNPLYERIEPKVMSTDDRGRAYFGSQYANRDIQVLMSEELTDLDEIPVYHGVHDTGVITDEMRAKLWAKYFGMHWFDEPYTGRWKFEELQKEYDEDPDKKNRRPLTDWKNCNALATRGGILTLRDTRFEPDGTKLMRISLVLPQTMTPIPFGDDDEAKYLKTLEVHPPATFVVTDDEYPKLFDNIAPRLGTIKQWDKHEDVPRRVFRELLRAR</sequence>
<accession>A0ABD6DNW2</accession>
<protein>
    <submittedName>
        <fullName evidence="1">Uncharacterized protein</fullName>
    </submittedName>
</protein>
<dbReference type="Proteomes" id="UP001597034">
    <property type="component" value="Unassembled WGS sequence"/>
</dbReference>
<dbReference type="AlphaFoldDB" id="A0ABD6DNW2"/>
<keyword evidence="2" id="KW-1185">Reference proteome</keyword>
<evidence type="ECO:0000313" key="2">
    <source>
        <dbReference type="Proteomes" id="UP001597034"/>
    </source>
</evidence>
<proteinExistence type="predicted"/>
<dbReference type="RefSeq" id="WP_256401490.1">
    <property type="nucleotide sequence ID" value="NZ_JANHJR010000004.1"/>
</dbReference>